<gene>
    <name evidence="9" type="ORF">SCHCODRAFT_65201</name>
</gene>
<feature type="active site" evidence="3">
    <location>
        <position position="313"/>
    </location>
</feature>
<dbReference type="GO" id="GO:0004190">
    <property type="term" value="F:aspartic-type endopeptidase activity"/>
    <property type="evidence" value="ECO:0007669"/>
    <property type="project" value="UniProtKB-KW"/>
</dbReference>
<keyword evidence="5" id="KW-0645">Protease</keyword>
<feature type="active site" evidence="3">
    <location>
        <position position="134"/>
    </location>
</feature>
<feature type="region of interest" description="Disordered" evidence="6">
    <location>
        <begin position="143"/>
        <end position="167"/>
    </location>
</feature>
<dbReference type="SUPFAM" id="SSF50630">
    <property type="entry name" value="Acid proteases"/>
    <property type="match status" value="1"/>
</dbReference>
<evidence type="ECO:0000256" key="5">
    <source>
        <dbReference type="RuleBase" id="RU000454"/>
    </source>
</evidence>
<keyword evidence="2 5" id="KW-0064">Aspartyl protease</keyword>
<dbReference type="PROSITE" id="PS00141">
    <property type="entry name" value="ASP_PROTEASE"/>
    <property type="match status" value="1"/>
</dbReference>
<name>D8PTW4_SCHCM</name>
<feature type="domain" description="Peptidase A1" evidence="8">
    <location>
        <begin position="116"/>
        <end position="424"/>
    </location>
</feature>
<dbReference type="GO" id="GO:0006508">
    <property type="term" value="P:proteolysis"/>
    <property type="evidence" value="ECO:0007669"/>
    <property type="project" value="UniProtKB-KW"/>
</dbReference>
<dbReference type="InterPro" id="IPR021109">
    <property type="entry name" value="Peptidase_aspartic_dom_sf"/>
</dbReference>
<feature type="compositionally biased region" description="Low complexity" evidence="6">
    <location>
        <begin position="144"/>
        <end position="164"/>
    </location>
</feature>
<evidence type="ECO:0000256" key="3">
    <source>
        <dbReference type="PIRSR" id="PIRSR601461-1"/>
    </source>
</evidence>
<evidence type="ECO:0000256" key="4">
    <source>
        <dbReference type="PIRSR" id="PIRSR601461-2"/>
    </source>
</evidence>
<dbReference type="PANTHER" id="PTHR47966">
    <property type="entry name" value="BETA-SITE APP-CLEAVING ENZYME, ISOFORM A-RELATED"/>
    <property type="match status" value="1"/>
</dbReference>
<dbReference type="InterPro" id="IPR034164">
    <property type="entry name" value="Pepsin-like_dom"/>
</dbReference>
<sequence>MFAYYSLIATVSLALAAAASPVVSVPKEGRAIPMRKRAGLTKDNGVFDFDRAVALTVAAQNKHRQNLLNLQNNGGTLRQGAVIKDLASIPDDIKAKLQLSKRQAESLEDENQDTEWAGDITIGSDDQKFLIDFDTGSSDLWVPSKSCSSSVCSQKNSYDASSSDSSKKASGKFQIQYGDGSTVSGPVYQDTVTVAGVTAKNQYFSPVTTLSDSFSNDPIDGILGLAYPAISNLKQDPWFVNANSQGAVDKNSFGFYLAKTGSELYLGGSNDKLYSGDVEYHDVDKSEGFWLITGASISVDGKSAADNFDTIIDSGTTLAYGPPDTIDEIFSKIDGAKAYDQQQGLYSFPCDSAPDVSFSWGGKDWKISADNFNAGQAEEGSSDCIASLAGQDLGLGDNTWLLGDAFMKNVYTVFDFDQDAVGFAELA</sequence>
<dbReference type="GeneID" id="9587058"/>
<keyword evidence="10" id="KW-1185">Reference proteome</keyword>
<keyword evidence="7" id="KW-0732">Signal</keyword>
<dbReference type="FunCoup" id="D8PTW4">
    <property type="interactions" value="47"/>
</dbReference>
<dbReference type="PRINTS" id="PR00792">
    <property type="entry name" value="PEPSIN"/>
</dbReference>
<accession>D8PTW4</accession>
<dbReference type="PANTHER" id="PTHR47966:SF51">
    <property type="entry name" value="BETA-SITE APP-CLEAVING ENZYME, ISOFORM A-RELATED"/>
    <property type="match status" value="1"/>
</dbReference>
<keyword evidence="4" id="KW-1015">Disulfide bond</keyword>
<reference evidence="9 10" key="1">
    <citation type="journal article" date="2010" name="Nat. Biotechnol.">
        <title>Genome sequence of the model mushroom Schizophyllum commune.</title>
        <authorList>
            <person name="Ohm R.A."/>
            <person name="de Jong J.F."/>
            <person name="Lugones L.G."/>
            <person name="Aerts A."/>
            <person name="Kothe E."/>
            <person name="Stajich J.E."/>
            <person name="de Vries R.P."/>
            <person name="Record E."/>
            <person name="Levasseur A."/>
            <person name="Baker S.E."/>
            <person name="Bartholomew K.A."/>
            <person name="Coutinho P.M."/>
            <person name="Erdmann S."/>
            <person name="Fowler T.J."/>
            <person name="Gathman A.C."/>
            <person name="Lombard V."/>
            <person name="Henrissat B."/>
            <person name="Knabe N."/>
            <person name="Kuees U."/>
            <person name="Lilly W.W."/>
            <person name="Lindquist E."/>
            <person name="Lucas S."/>
            <person name="Magnuson J.K."/>
            <person name="Piumi F."/>
            <person name="Raudaskoski M."/>
            <person name="Salamov A."/>
            <person name="Schmutz J."/>
            <person name="Schwarze F.W.M.R."/>
            <person name="vanKuyk P.A."/>
            <person name="Horton J.S."/>
            <person name="Grigoriev I.V."/>
            <person name="Woesten H.A.B."/>
        </authorList>
    </citation>
    <scope>NUCLEOTIDE SEQUENCE [LARGE SCALE GENOMIC DNA]</scope>
    <source>
        <strain evidence="10">H4-8 / FGSC 9210</strain>
    </source>
</reference>
<evidence type="ECO:0000256" key="7">
    <source>
        <dbReference type="SAM" id="SignalP"/>
    </source>
</evidence>
<dbReference type="Pfam" id="PF00026">
    <property type="entry name" value="Asp"/>
    <property type="match status" value="1"/>
</dbReference>
<evidence type="ECO:0000256" key="1">
    <source>
        <dbReference type="ARBA" id="ARBA00007447"/>
    </source>
</evidence>
<dbReference type="FunFam" id="2.40.70.10:FF:000008">
    <property type="entry name" value="Cathepsin D"/>
    <property type="match status" value="1"/>
</dbReference>
<feature type="disulfide bond" evidence="4">
    <location>
        <begin position="147"/>
        <end position="152"/>
    </location>
</feature>
<dbReference type="Gene3D" id="2.40.70.10">
    <property type="entry name" value="Acid Proteases"/>
    <property type="match status" value="2"/>
</dbReference>
<feature type="signal peptide" evidence="7">
    <location>
        <begin position="1"/>
        <end position="18"/>
    </location>
</feature>
<dbReference type="InParanoid" id="D8PTW4"/>
<dbReference type="eggNOG" id="KOG1339">
    <property type="taxonomic scope" value="Eukaryota"/>
</dbReference>
<dbReference type="AlphaFoldDB" id="D8PTW4"/>
<proteinExistence type="inferred from homology"/>
<dbReference type="InterPro" id="IPR033121">
    <property type="entry name" value="PEPTIDASE_A1"/>
</dbReference>
<evidence type="ECO:0000256" key="2">
    <source>
        <dbReference type="ARBA" id="ARBA00022750"/>
    </source>
</evidence>
<organism evidence="10">
    <name type="scientific">Schizophyllum commune (strain H4-8 / FGSC 9210)</name>
    <name type="common">Split gill fungus</name>
    <dbReference type="NCBI Taxonomy" id="578458"/>
    <lineage>
        <taxon>Eukaryota</taxon>
        <taxon>Fungi</taxon>
        <taxon>Dikarya</taxon>
        <taxon>Basidiomycota</taxon>
        <taxon>Agaricomycotina</taxon>
        <taxon>Agaricomycetes</taxon>
        <taxon>Agaricomycetidae</taxon>
        <taxon>Agaricales</taxon>
        <taxon>Schizophyllaceae</taxon>
        <taxon>Schizophyllum</taxon>
    </lineage>
</organism>
<dbReference type="RefSeq" id="XP_003034751.1">
    <property type="nucleotide sequence ID" value="XM_003034705.1"/>
</dbReference>
<protein>
    <recommendedName>
        <fullName evidence="8">Peptidase A1 domain-containing protein</fullName>
    </recommendedName>
</protein>
<evidence type="ECO:0000313" key="10">
    <source>
        <dbReference type="Proteomes" id="UP000007431"/>
    </source>
</evidence>
<feature type="chain" id="PRO_5003120283" description="Peptidase A1 domain-containing protein" evidence="7">
    <location>
        <begin position="19"/>
        <end position="427"/>
    </location>
</feature>
<dbReference type="VEuPathDB" id="FungiDB:SCHCODRAFT_02483927"/>
<keyword evidence="5" id="KW-0378">Hydrolase</keyword>
<dbReference type="InterPro" id="IPR001461">
    <property type="entry name" value="Aspartic_peptidase_A1"/>
</dbReference>
<dbReference type="OMA" id="CLHLCEG"/>
<dbReference type="PROSITE" id="PS51767">
    <property type="entry name" value="PEPTIDASE_A1"/>
    <property type="match status" value="1"/>
</dbReference>
<dbReference type="Proteomes" id="UP000007431">
    <property type="component" value="Unassembled WGS sequence"/>
</dbReference>
<dbReference type="OrthoDB" id="15189at2759"/>
<evidence type="ECO:0000256" key="6">
    <source>
        <dbReference type="SAM" id="MobiDB-lite"/>
    </source>
</evidence>
<dbReference type="InterPro" id="IPR001969">
    <property type="entry name" value="Aspartic_peptidase_AS"/>
</dbReference>
<comment type="similarity">
    <text evidence="1 5">Belongs to the peptidase A1 family.</text>
</comment>
<dbReference type="EMBL" id="GL377303">
    <property type="protein sequence ID" value="EFI99848.1"/>
    <property type="molecule type" value="Genomic_DNA"/>
</dbReference>
<dbReference type="KEGG" id="scm:SCHCO_02483927"/>
<dbReference type="HOGENOM" id="CLU_013253_1_4_1"/>
<evidence type="ECO:0000313" key="9">
    <source>
        <dbReference type="EMBL" id="EFI99848.1"/>
    </source>
</evidence>
<evidence type="ECO:0000259" key="8">
    <source>
        <dbReference type="PROSITE" id="PS51767"/>
    </source>
</evidence>
<dbReference type="CDD" id="cd05471">
    <property type="entry name" value="pepsin_like"/>
    <property type="match status" value="1"/>
</dbReference>